<evidence type="ECO:0000259" key="10">
    <source>
        <dbReference type="PROSITE" id="PS50011"/>
    </source>
</evidence>
<dbReference type="PANTHER" id="PTHR24356:SF163">
    <property type="entry name" value="3-PHOSPHOINOSITIDE-DEPENDENT PROTEIN KINASE 1-RELATED"/>
    <property type="match status" value="1"/>
</dbReference>
<keyword evidence="12" id="KW-1185">Reference proteome</keyword>
<dbReference type="InterPro" id="IPR008271">
    <property type="entry name" value="Ser/Thr_kinase_AS"/>
</dbReference>
<keyword evidence="5 11" id="KW-0418">Kinase</keyword>
<dbReference type="SMART" id="SM00233">
    <property type="entry name" value="PH"/>
    <property type="match status" value="1"/>
</dbReference>
<dbReference type="InterPro" id="IPR050236">
    <property type="entry name" value="Ser_Thr_kinase_AGC"/>
</dbReference>
<dbReference type="InterPro" id="IPR017441">
    <property type="entry name" value="Protein_kinase_ATP_BS"/>
</dbReference>
<comment type="caution">
    <text evidence="11">The sequence shown here is derived from an EMBL/GenBank/DDBJ whole genome shotgun (WGS) entry which is preliminary data.</text>
</comment>
<sequence>MADPHPPETQPPSNPPKKEARILTRAEFTEGKQIGKGTFAEVFKVKRLSDGKKFALKQLEKSRLVQLNKTKIAVHESRIMQTLRHPNIIQLYAAFSDAKYLYFLLELGVGTLQNLETTVLNLQTIKFCAAEILDAIDYIHRHKYIHRDLKPENILIGVTGHMKITDFGSAVQSDNVGDNITLEVTNESLVGTPLYVSPEVLNGNKATAASDMWAFGCILYFLYASRPPFSGQTHYLLFKNITEGVYSFDLPDVTPADGVRPSFDPQARDLIENILRLDPLQRLTVAQAKAHPYFADTDFAKLRDTIPSTLQDFSAQPSPPSTPHIFISQPPRTESMSDFQDYVGKRQVKRVLLKDTGQNTPLLMSPRVRNAGTYGVSLPDLQNQQWMPLSPTMVHPIGWRVKSPDQPFKPAFPPLPTIDSAVTFTQTSSQQPITPTTSPQLTDVDVPPISLSPQMMNRTQKPLSRQNSLSRSLVVTPFTTHDEDLPPKPLSANKVQHGFAVRSDRPPTAHQQHPSKSTSNLRRISYSQPIQPFSTPYTLIPSDFSPHTATTDPSPGTVTARVSTDRPTSEFIDSFHKRLQQAREQNGLDTVCLPGHLFLINPVSYQSFQFFESQRLLHQSLADDESGGSSIVDDVGGSISDSDAGFSNIDFVTFEENPAPTIKRYMSKSMRLTPPLPPPSLDSFNHPSTPGMKHSHVPFAEKEQRSHSFNLRPSMRITHPTSKKITFAQLTDPVVIAQNFISTLNPPHPDQTAQFTQFLFPGEQIIYMGLILKRVGLFSKLRQLILTTQYRLLYVDISTNQLKGEIPLRDTTNPETKDLTHFIVHTPNRDYKLEDPNSHAQLWVDLIKAVCVLKTHAAQGQPAQ</sequence>
<feature type="domain" description="Protein kinase" evidence="10">
    <location>
        <begin position="28"/>
        <end position="294"/>
    </location>
</feature>
<dbReference type="Pfam" id="PF00069">
    <property type="entry name" value="Pkinase"/>
    <property type="match status" value="1"/>
</dbReference>
<dbReference type="InterPro" id="IPR001849">
    <property type="entry name" value="PH_domain"/>
</dbReference>
<dbReference type="PROSITE" id="PS00108">
    <property type="entry name" value="PROTEIN_KINASE_ST"/>
    <property type="match status" value="1"/>
</dbReference>
<keyword evidence="6 9" id="KW-0067">ATP-binding</keyword>
<dbReference type="GO" id="GO:0004674">
    <property type="term" value="F:protein serine/threonine kinase activity"/>
    <property type="evidence" value="ECO:0007669"/>
    <property type="project" value="UniProtKB-EC"/>
</dbReference>
<protein>
    <recommendedName>
        <fullName evidence="1">non-specific serine/threonine protein kinase</fullName>
        <ecNumber evidence="1">2.7.11.1</ecNumber>
    </recommendedName>
</protein>
<accession>A0ABQ9XKG8</accession>
<proteinExistence type="predicted"/>
<evidence type="ECO:0000256" key="6">
    <source>
        <dbReference type="ARBA" id="ARBA00022840"/>
    </source>
</evidence>
<evidence type="ECO:0000256" key="1">
    <source>
        <dbReference type="ARBA" id="ARBA00012513"/>
    </source>
</evidence>
<evidence type="ECO:0000256" key="4">
    <source>
        <dbReference type="ARBA" id="ARBA00022741"/>
    </source>
</evidence>
<dbReference type="PROSITE" id="PS50011">
    <property type="entry name" value="PROTEIN_KINASE_DOM"/>
    <property type="match status" value="1"/>
</dbReference>
<dbReference type="Gene3D" id="3.30.200.20">
    <property type="entry name" value="Phosphorylase Kinase, domain 1"/>
    <property type="match status" value="1"/>
</dbReference>
<evidence type="ECO:0000256" key="9">
    <source>
        <dbReference type="PROSITE-ProRule" id="PRU10141"/>
    </source>
</evidence>
<reference evidence="11 12" key="1">
    <citation type="journal article" date="2022" name="bioRxiv">
        <title>Genomics of Preaxostyla Flagellates Illuminates Evolutionary Transitions and the Path Towards Mitochondrial Loss.</title>
        <authorList>
            <person name="Novak L.V.F."/>
            <person name="Treitli S.C."/>
            <person name="Pyrih J."/>
            <person name="Halakuc P."/>
            <person name="Pipaliya S.V."/>
            <person name="Vacek V."/>
            <person name="Brzon O."/>
            <person name="Soukal P."/>
            <person name="Eme L."/>
            <person name="Dacks J.B."/>
            <person name="Karnkowska A."/>
            <person name="Elias M."/>
            <person name="Hampl V."/>
        </authorList>
    </citation>
    <scope>NUCLEOTIDE SEQUENCE [LARGE SCALE GENOMIC DNA]</scope>
    <source>
        <strain evidence="11">NAU3</strain>
        <tissue evidence="11">Gut</tissue>
    </source>
</reference>
<dbReference type="InterPro" id="IPR000719">
    <property type="entry name" value="Prot_kinase_dom"/>
</dbReference>
<dbReference type="SUPFAM" id="SSF50729">
    <property type="entry name" value="PH domain-like"/>
    <property type="match status" value="1"/>
</dbReference>
<dbReference type="Gene3D" id="2.30.29.30">
    <property type="entry name" value="Pleckstrin-homology domain (PH domain)/Phosphotyrosine-binding domain (PTB)"/>
    <property type="match status" value="1"/>
</dbReference>
<evidence type="ECO:0000256" key="7">
    <source>
        <dbReference type="ARBA" id="ARBA00047899"/>
    </source>
</evidence>
<dbReference type="SUPFAM" id="SSF56112">
    <property type="entry name" value="Protein kinase-like (PK-like)"/>
    <property type="match status" value="1"/>
</dbReference>
<evidence type="ECO:0000313" key="12">
    <source>
        <dbReference type="Proteomes" id="UP001281761"/>
    </source>
</evidence>
<evidence type="ECO:0000256" key="3">
    <source>
        <dbReference type="ARBA" id="ARBA00022679"/>
    </source>
</evidence>
<comment type="catalytic activity">
    <reaction evidence="8">
        <text>L-seryl-[protein] + ATP = O-phospho-L-seryl-[protein] + ADP + H(+)</text>
        <dbReference type="Rhea" id="RHEA:17989"/>
        <dbReference type="Rhea" id="RHEA-COMP:9863"/>
        <dbReference type="Rhea" id="RHEA-COMP:11604"/>
        <dbReference type="ChEBI" id="CHEBI:15378"/>
        <dbReference type="ChEBI" id="CHEBI:29999"/>
        <dbReference type="ChEBI" id="CHEBI:30616"/>
        <dbReference type="ChEBI" id="CHEBI:83421"/>
        <dbReference type="ChEBI" id="CHEBI:456216"/>
        <dbReference type="EC" id="2.7.11.1"/>
    </reaction>
</comment>
<dbReference type="EC" id="2.7.11.1" evidence="1"/>
<dbReference type="PANTHER" id="PTHR24356">
    <property type="entry name" value="SERINE/THREONINE-PROTEIN KINASE"/>
    <property type="match status" value="1"/>
</dbReference>
<comment type="catalytic activity">
    <reaction evidence="7">
        <text>L-threonyl-[protein] + ATP = O-phospho-L-threonyl-[protein] + ADP + H(+)</text>
        <dbReference type="Rhea" id="RHEA:46608"/>
        <dbReference type="Rhea" id="RHEA-COMP:11060"/>
        <dbReference type="Rhea" id="RHEA-COMP:11605"/>
        <dbReference type="ChEBI" id="CHEBI:15378"/>
        <dbReference type="ChEBI" id="CHEBI:30013"/>
        <dbReference type="ChEBI" id="CHEBI:30616"/>
        <dbReference type="ChEBI" id="CHEBI:61977"/>
        <dbReference type="ChEBI" id="CHEBI:456216"/>
        <dbReference type="EC" id="2.7.11.1"/>
    </reaction>
</comment>
<dbReference type="InterPro" id="IPR033931">
    <property type="entry name" value="PDK1-typ_PH"/>
</dbReference>
<dbReference type="SMART" id="SM00220">
    <property type="entry name" value="S_TKc"/>
    <property type="match status" value="1"/>
</dbReference>
<evidence type="ECO:0000256" key="2">
    <source>
        <dbReference type="ARBA" id="ARBA00022527"/>
    </source>
</evidence>
<gene>
    <name evidence="11" type="ORF">BLNAU_13213</name>
</gene>
<keyword evidence="3 11" id="KW-0808">Transferase</keyword>
<dbReference type="EMBL" id="JARBJD010000112">
    <property type="protein sequence ID" value="KAK2951843.1"/>
    <property type="molecule type" value="Genomic_DNA"/>
</dbReference>
<dbReference type="Pfam" id="PF14593">
    <property type="entry name" value="PH_3"/>
    <property type="match status" value="1"/>
</dbReference>
<keyword evidence="4 9" id="KW-0547">Nucleotide-binding</keyword>
<feature type="binding site" evidence="9">
    <location>
        <position position="57"/>
    </location>
    <ligand>
        <name>ATP</name>
        <dbReference type="ChEBI" id="CHEBI:30616"/>
    </ligand>
</feature>
<keyword evidence="2" id="KW-0723">Serine/threonine-protein kinase</keyword>
<dbReference type="PROSITE" id="PS00107">
    <property type="entry name" value="PROTEIN_KINASE_ATP"/>
    <property type="match status" value="1"/>
</dbReference>
<dbReference type="InterPro" id="IPR011009">
    <property type="entry name" value="Kinase-like_dom_sf"/>
</dbReference>
<dbReference type="Proteomes" id="UP001281761">
    <property type="component" value="Unassembled WGS sequence"/>
</dbReference>
<organism evidence="11 12">
    <name type="scientific">Blattamonas nauphoetae</name>
    <dbReference type="NCBI Taxonomy" id="2049346"/>
    <lineage>
        <taxon>Eukaryota</taxon>
        <taxon>Metamonada</taxon>
        <taxon>Preaxostyla</taxon>
        <taxon>Oxymonadida</taxon>
        <taxon>Blattamonas</taxon>
    </lineage>
</organism>
<evidence type="ECO:0000313" key="11">
    <source>
        <dbReference type="EMBL" id="KAK2951843.1"/>
    </source>
</evidence>
<evidence type="ECO:0000256" key="5">
    <source>
        <dbReference type="ARBA" id="ARBA00022777"/>
    </source>
</evidence>
<dbReference type="InterPro" id="IPR011993">
    <property type="entry name" value="PH-like_dom_sf"/>
</dbReference>
<evidence type="ECO:0000256" key="8">
    <source>
        <dbReference type="ARBA" id="ARBA00048679"/>
    </source>
</evidence>
<name>A0ABQ9XKG8_9EUKA</name>
<dbReference type="Gene3D" id="1.10.510.10">
    <property type="entry name" value="Transferase(Phosphotransferase) domain 1"/>
    <property type="match status" value="1"/>
</dbReference>